<gene>
    <name evidence="1" type="ORF">FH603_3345</name>
</gene>
<dbReference type="RefSeq" id="WP_186738586.1">
    <property type="nucleotide sequence ID" value="NZ_VFIA01000019.1"/>
</dbReference>
<reference evidence="1 2" key="1">
    <citation type="submission" date="2019-06" db="EMBL/GenBank/DDBJ databases">
        <title>Spirosoma utsteinense sp. nov. isolated from Antarctic ice-free soils.</title>
        <authorList>
            <person name="Tahon G."/>
        </authorList>
    </citation>
    <scope>NUCLEOTIDE SEQUENCE [LARGE SCALE GENOMIC DNA]</scope>
    <source>
        <strain evidence="1 2">LMG 31447</strain>
    </source>
</reference>
<comment type="caution">
    <text evidence="1">The sequence shown here is derived from an EMBL/GenBank/DDBJ whole genome shotgun (WGS) entry which is preliminary data.</text>
</comment>
<name>A0ABR6W8C2_9BACT</name>
<proteinExistence type="predicted"/>
<protein>
    <recommendedName>
        <fullName evidence="3">Lipoprotein</fullName>
    </recommendedName>
</protein>
<dbReference type="Proteomes" id="UP000700732">
    <property type="component" value="Unassembled WGS sequence"/>
</dbReference>
<evidence type="ECO:0000313" key="1">
    <source>
        <dbReference type="EMBL" id="MBC3792831.1"/>
    </source>
</evidence>
<evidence type="ECO:0008006" key="3">
    <source>
        <dbReference type="Google" id="ProtNLM"/>
    </source>
</evidence>
<keyword evidence="2" id="KW-1185">Reference proteome</keyword>
<dbReference type="EMBL" id="VFIA01000019">
    <property type="protein sequence ID" value="MBC3792831.1"/>
    <property type="molecule type" value="Genomic_DNA"/>
</dbReference>
<evidence type="ECO:0000313" key="2">
    <source>
        <dbReference type="Proteomes" id="UP000700732"/>
    </source>
</evidence>
<accession>A0ABR6W8C2</accession>
<organism evidence="1 2">
    <name type="scientific">Spirosoma utsteinense</name>
    <dbReference type="NCBI Taxonomy" id="2585773"/>
    <lineage>
        <taxon>Bacteria</taxon>
        <taxon>Pseudomonadati</taxon>
        <taxon>Bacteroidota</taxon>
        <taxon>Cytophagia</taxon>
        <taxon>Cytophagales</taxon>
        <taxon>Cytophagaceae</taxon>
        <taxon>Spirosoma</taxon>
    </lineage>
</organism>
<sequence length="233" mass="25938">MLKTSSLQVVVLMALLIVNVSCREQSTKPVADDSAYFPLEVGNYWIYQVTTKTYVTANAPLTQVYQLQQKVSSSYTQNGQLVFVIDESTRQTDRSPWKLKSLHTVYKNRLEVVDQDNNAPVVRLAFPVSAALSWNTNLYNANPLVLLRYQDAGRPFSVGKLNFDDTVSVLGTNDSTLVSQEKYLRVYARSAGCVYREDRSLAFCQASSDCLGSGVIESGTVATWELIASDRLP</sequence>